<keyword evidence="4 6" id="KW-1133">Transmembrane helix</keyword>
<dbReference type="CDD" id="cd17332">
    <property type="entry name" value="MFS_MelB_like"/>
    <property type="match status" value="1"/>
</dbReference>
<evidence type="ECO:0000256" key="2">
    <source>
        <dbReference type="ARBA" id="ARBA00022448"/>
    </source>
</evidence>
<protein>
    <submittedName>
        <fullName evidence="8">Glycoside-pentoside-hexuronide (GPH):cation symporter</fullName>
    </submittedName>
</protein>
<keyword evidence="9" id="KW-1185">Reference proteome</keyword>
<feature type="transmembrane region" description="Helical" evidence="6">
    <location>
        <begin position="374"/>
        <end position="401"/>
    </location>
</feature>
<feature type="transmembrane region" description="Helical" evidence="6">
    <location>
        <begin position="332"/>
        <end position="353"/>
    </location>
</feature>
<proteinExistence type="predicted"/>
<organism evidence="8 9">
    <name type="scientific">Anaerovorax odorimutans</name>
    <dbReference type="NCBI Taxonomy" id="109327"/>
    <lineage>
        <taxon>Bacteria</taxon>
        <taxon>Bacillati</taxon>
        <taxon>Bacillota</taxon>
        <taxon>Clostridia</taxon>
        <taxon>Peptostreptococcales</taxon>
        <taxon>Anaerovoracaceae</taxon>
        <taxon>Anaerovorax</taxon>
    </lineage>
</organism>
<evidence type="ECO:0000256" key="6">
    <source>
        <dbReference type="SAM" id="Phobius"/>
    </source>
</evidence>
<sequence length="472" mass="51852">MGNNIAAGRPNEKLPFKVKLGYGLSGYCSFITWTAFSYYGLYFFTDVVGLSAAFAGAMISLGTLWDAITDPIVGGISDNLKWKSGRRRPLIIGVALPFVFISILLFTNWGFSEAVSKVYFVIIILLYYTAQTVLDISSSALGSEMTLDYNERASLATFKNYFGLTATVAISPTLMLVAYFGGMFDNADRGWSCTLALYMLVALLFIFILWKTTKGYERHREDSGKFSFADIKDIFKSKPTRIVMLIFGIAIFANTINYALQVYYYTNYAQLSEGRIASVTLVFGVASIFCAWITDRLMQKLSKKAAWVIAIGLEAVVMIVMIGFIIQPGNVAAIYVLAILMSLGNAAVYQVPWAMIPDCVDVTELTSGKRVDGVIFGVVAFIQKACGALGAAVLGTLLTVIGYNAAAAEQTAEALSGLKYMYAFLCGGIYLVTVLIILKYPLSREKHDRVRQAIADRKQGKEIDMAEFKDLV</sequence>
<reference evidence="8 9" key="1">
    <citation type="submission" date="2022-06" db="EMBL/GenBank/DDBJ databases">
        <title>Isolation of gut microbiota from human fecal samples.</title>
        <authorList>
            <person name="Pamer E.G."/>
            <person name="Barat B."/>
            <person name="Waligurski E."/>
            <person name="Medina S."/>
            <person name="Paddock L."/>
            <person name="Mostad J."/>
        </authorList>
    </citation>
    <scope>NUCLEOTIDE SEQUENCE [LARGE SCALE GENOMIC DNA]</scope>
    <source>
        <strain evidence="8 9">SL.3.17</strain>
    </source>
</reference>
<dbReference type="PROSITE" id="PS50850">
    <property type="entry name" value="MFS"/>
    <property type="match status" value="1"/>
</dbReference>
<dbReference type="InterPro" id="IPR036259">
    <property type="entry name" value="MFS_trans_sf"/>
</dbReference>
<dbReference type="SUPFAM" id="SSF103473">
    <property type="entry name" value="MFS general substrate transporter"/>
    <property type="match status" value="1"/>
</dbReference>
<evidence type="ECO:0000256" key="1">
    <source>
        <dbReference type="ARBA" id="ARBA00004651"/>
    </source>
</evidence>
<feature type="transmembrane region" description="Helical" evidence="6">
    <location>
        <begin position="242"/>
        <end position="264"/>
    </location>
</feature>
<feature type="transmembrane region" description="Helical" evidence="6">
    <location>
        <begin position="89"/>
        <end position="112"/>
    </location>
</feature>
<feature type="transmembrane region" description="Helical" evidence="6">
    <location>
        <begin position="189"/>
        <end position="210"/>
    </location>
</feature>
<feature type="transmembrane region" description="Helical" evidence="6">
    <location>
        <begin position="47"/>
        <end position="68"/>
    </location>
</feature>
<comment type="caution">
    <text evidence="8">The sequence shown here is derived from an EMBL/GenBank/DDBJ whole genome shotgun (WGS) entry which is preliminary data.</text>
</comment>
<evidence type="ECO:0000256" key="3">
    <source>
        <dbReference type="ARBA" id="ARBA00022692"/>
    </source>
</evidence>
<keyword evidence="3 6" id="KW-0812">Transmembrane</keyword>
<dbReference type="NCBIfam" id="TIGR00792">
    <property type="entry name" value="gph"/>
    <property type="match status" value="1"/>
</dbReference>
<feature type="transmembrane region" description="Helical" evidence="6">
    <location>
        <begin position="276"/>
        <end position="293"/>
    </location>
</feature>
<dbReference type="Pfam" id="PF13347">
    <property type="entry name" value="MFS_2"/>
    <property type="match status" value="1"/>
</dbReference>
<evidence type="ECO:0000259" key="7">
    <source>
        <dbReference type="PROSITE" id="PS50850"/>
    </source>
</evidence>
<evidence type="ECO:0000256" key="5">
    <source>
        <dbReference type="ARBA" id="ARBA00023136"/>
    </source>
</evidence>
<dbReference type="RefSeq" id="WP_256133267.1">
    <property type="nucleotide sequence ID" value="NZ_JANFXK010000020.1"/>
</dbReference>
<feature type="domain" description="Major facilitator superfamily (MFS) profile" evidence="7">
    <location>
        <begin position="14"/>
        <end position="445"/>
    </location>
</feature>
<dbReference type="InterPro" id="IPR039672">
    <property type="entry name" value="MFS_2"/>
</dbReference>
<keyword evidence="5 6" id="KW-0472">Membrane</keyword>
<feature type="transmembrane region" description="Helical" evidence="6">
    <location>
        <begin position="118"/>
        <end position="141"/>
    </location>
</feature>
<evidence type="ECO:0000256" key="4">
    <source>
        <dbReference type="ARBA" id="ARBA00022989"/>
    </source>
</evidence>
<gene>
    <name evidence="8" type="ORF">NE619_15165</name>
</gene>
<feature type="transmembrane region" description="Helical" evidence="6">
    <location>
        <begin position="20"/>
        <end position="41"/>
    </location>
</feature>
<feature type="transmembrane region" description="Helical" evidence="6">
    <location>
        <begin position="161"/>
        <end position="183"/>
    </location>
</feature>
<keyword evidence="2" id="KW-0813">Transport</keyword>
<evidence type="ECO:0000313" key="9">
    <source>
        <dbReference type="Proteomes" id="UP001524502"/>
    </source>
</evidence>
<dbReference type="PANTHER" id="PTHR11328:SF24">
    <property type="entry name" value="MAJOR FACILITATOR SUPERFAMILY (MFS) PROFILE DOMAIN-CONTAINING PROTEIN"/>
    <property type="match status" value="1"/>
</dbReference>
<dbReference type="Gene3D" id="1.20.1250.20">
    <property type="entry name" value="MFS general substrate transporter like domains"/>
    <property type="match status" value="2"/>
</dbReference>
<dbReference type="Proteomes" id="UP001524502">
    <property type="component" value="Unassembled WGS sequence"/>
</dbReference>
<dbReference type="EMBL" id="JANFXK010000020">
    <property type="protein sequence ID" value="MCQ4638076.1"/>
    <property type="molecule type" value="Genomic_DNA"/>
</dbReference>
<dbReference type="InterPro" id="IPR020846">
    <property type="entry name" value="MFS_dom"/>
</dbReference>
<comment type="subcellular location">
    <subcellularLocation>
        <location evidence="1">Cell membrane</location>
        <topology evidence="1">Multi-pass membrane protein</topology>
    </subcellularLocation>
</comment>
<name>A0ABT1RSA6_9FIRM</name>
<feature type="transmembrane region" description="Helical" evidence="6">
    <location>
        <begin position="421"/>
        <end position="442"/>
    </location>
</feature>
<accession>A0ABT1RSA6</accession>
<dbReference type="InterPro" id="IPR001927">
    <property type="entry name" value="Na/Gal_symport"/>
</dbReference>
<evidence type="ECO:0000313" key="8">
    <source>
        <dbReference type="EMBL" id="MCQ4638076.1"/>
    </source>
</evidence>
<feature type="transmembrane region" description="Helical" evidence="6">
    <location>
        <begin position="305"/>
        <end position="326"/>
    </location>
</feature>
<dbReference type="PANTHER" id="PTHR11328">
    <property type="entry name" value="MAJOR FACILITATOR SUPERFAMILY DOMAIN-CONTAINING PROTEIN"/>
    <property type="match status" value="1"/>
</dbReference>